<dbReference type="EMBL" id="GEBQ01015409">
    <property type="protein sequence ID" value="JAT24568.1"/>
    <property type="molecule type" value="Transcribed_RNA"/>
</dbReference>
<proteinExistence type="predicted"/>
<evidence type="ECO:0000256" key="1">
    <source>
        <dbReference type="SAM" id="MobiDB-lite"/>
    </source>
</evidence>
<sequence>MNCDKLEDDSERRQRLASTLASTTEVVRPGLSEHFGWTVVSREKVRDGTFPHLTRYRERMGRERVDDIKHADTQISRESEDHSSVSEDEENVQELHSIEGSEELPTAMHAISTLEEPVVSTLETQPSQNKRHLISNFFYKRYKSVKKSESKGMRKTSGDYYELENFPYGCSTGIGNCRGDFVENTSNGSEEEFEISKNKRSKDVDERQIRGFARWALCFGSELDDNFLENRRRGMRSRASSEPRIGSKLIGRLKYDPQKYGRGGAVPEKLLASSELSVPNKYLFVVDKNKQTI</sequence>
<gene>
    <name evidence="2" type="ORF">g.17693</name>
</gene>
<organism evidence="2">
    <name type="scientific">Graphocephala atropunctata</name>
    <dbReference type="NCBI Taxonomy" id="36148"/>
    <lineage>
        <taxon>Eukaryota</taxon>
        <taxon>Metazoa</taxon>
        <taxon>Ecdysozoa</taxon>
        <taxon>Arthropoda</taxon>
        <taxon>Hexapoda</taxon>
        <taxon>Insecta</taxon>
        <taxon>Pterygota</taxon>
        <taxon>Neoptera</taxon>
        <taxon>Paraneoptera</taxon>
        <taxon>Hemiptera</taxon>
        <taxon>Auchenorrhyncha</taxon>
        <taxon>Membracoidea</taxon>
        <taxon>Cicadellidae</taxon>
        <taxon>Cicadellinae</taxon>
        <taxon>Cicadellini</taxon>
        <taxon>Graphocephala</taxon>
    </lineage>
</organism>
<reference evidence="2" key="1">
    <citation type="submission" date="2015-11" db="EMBL/GenBank/DDBJ databases">
        <title>De novo transcriptome assembly of four potential Pierce s Disease insect vectors from Arizona vineyards.</title>
        <authorList>
            <person name="Tassone E.E."/>
        </authorList>
    </citation>
    <scope>NUCLEOTIDE SEQUENCE</scope>
</reference>
<accession>A0A1B6LLP0</accession>
<protein>
    <submittedName>
        <fullName evidence="2">Uncharacterized protein</fullName>
    </submittedName>
</protein>
<name>A0A1B6LLP0_9HEMI</name>
<evidence type="ECO:0000313" key="2">
    <source>
        <dbReference type="EMBL" id="JAT24568.1"/>
    </source>
</evidence>
<feature type="compositionally biased region" description="Basic and acidic residues" evidence="1">
    <location>
        <begin position="69"/>
        <end position="85"/>
    </location>
</feature>
<dbReference type="AlphaFoldDB" id="A0A1B6LLP0"/>
<feature type="region of interest" description="Disordered" evidence="1">
    <location>
        <begin position="69"/>
        <end position="90"/>
    </location>
</feature>